<feature type="compositionally biased region" description="Low complexity" evidence="1">
    <location>
        <begin position="304"/>
        <end position="315"/>
    </location>
</feature>
<evidence type="ECO:0000256" key="3">
    <source>
        <dbReference type="SAM" id="SignalP"/>
    </source>
</evidence>
<evidence type="ECO:0000256" key="2">
    <source>
        <dbReference type="SAM" id="Phobius"/>
    </source>
</evidence>
<evidence type="ECO:0000313" key="4">
    <source>
        <dbReference type="EMBL" id="KAL1881683.1"/>
    </source>
</evidence>
<organism evidence="4 5">
    <name type="scientific">Paecilomyces lecythidis</name>
    <dbReference type="NCBI Taxonomy" id="3004212"/>
    <lineage>
        <taxon>Eukaryota</taxon>
        <taxon>Fungi</taxon>
        <taxon>Dikarya</taxon>
        <taxon>Ascomycota</taxon>
        <taxon>Pezizomycotina</taxon>
        <taxon>Eurotiomycetes</taxon>
        <taxon>Eurotiomycetidae</taxon>
        <taxon>Eurotiales</taxon>
        <taxon>Thermoascaceae</taxon>
        <taxon>Paecilomyces</taxon>
    </lineage>
</organism>
<keyword evidence="3" id="KW-0732">Signal</keyword>
<feature type="transmembrane region" description="Helical" evidence="2">
    <location>
        <begin position="57"/>
        <end position="82"/>
    </location>
</feature>
<protein>
    <submittedName>
        <fullName evidence="4">Uncharacterized protein</fullName>
    </submittedName>
</protein>
<evidence type="ECO:0000256" key="1">
    <source>
        <dbReference type="SAM" id="MobiDB-lite"/>
    </source>
</evidence>
<reference evidence="4 5" key="1">
    <citation type="journal article" date="2024" name="IMA Fungus">
        <title>IMA Genome - F19 : A genome assembly and annotation guide to empower mycologists, including annotated draft genome sequences of Ceratocystis pirilliformis, Diaporthe australafricana, Fusarium ophioides, Paecilomyces lecythidis, and Sporothrix stenoceras.</title>
        <authorList>
            <person name="Aylward J."/>
            <person name="Wilson A.M."/>
            <person name="Visagie C.M."/>
            <person name="Spraker J."/>
            <person name="Barnes I."/>
            <person name="Buitendag C."/>
            <person name="Ceriani C."/>
            <person name="Del Mar Angel L."/>
            <person name="du Plessis D."/>
            <person name="Fuchs T."/>
            <person name="Gasser K."/>
            <person name="Kramer D."/>
            <person name="Li W."/>
            <person name="Munsamy K."/>
            <person name="Piso A."/>
            <person name="Price J.L."/>
            <person name="Sonnekus B."/>
            <person name="Thomas C."/>
            <person name="van der Nest A."/>
            <person name="van Dijk A."/>
            <person name="van Heerden A."/>
            <person name="van Vuuren N."/>
            <person name="Yilmaz N."/>
            <person name="Duong T.A."/>
            <person name="van der Merwe N.A."/>
            <person name="Wingfield M.J."/>
            <person name="Wingfield B.D."/>
        </authorList>
    </citation>
    <scope>NUCLEOTIDE SEQUENCE [LARGE SCALE GENOMIC DNA]</scope>
    <source>
        <strain evidence="4 5">CMW 18167</strain>
    </source>
</reference>
<feature type="region of interest" description="Disordered" evidence="1">
    <location>
        <begin position="288"/>
        <end position="407"/>
    </location>
</feature>
<feature type="compositionally biased region" description="Polar residues" evidence="1">
    <location>
        <begin position="128"/>
        <end position="151"/>
    </location>
</feature>
<keyword evidence="5" id="KW-1185">Reference proteome</keyword>
<keyword evidence="2" id="KW-1133">Transmembrane helix</keyword>
<proteinExistence type="predicted"/>
<name>A0ABR3Y1D7_9EURO</name>
<feature type="chain" id="PRO_5046854053" evidence="3">
    <location>
        <begin position="24"/>
        <end position="426"/>
    </location>
</feature>
<dbReference type="EMBL" id="JAVDPF010000007">
    <property type="protein sequence ID" value="KAL1881683.1"/>
    <property type="molecule type" value="Genomic_DNA"/>
</dbReference>
<keyword evidence="2" id="KW-0812">Transmembrane</keyword>
<accession>A0ABR3Y1D7</accession>
<evidence type="ECO:0000313" key="5">
    <source>
        <dbReference type="Proteomes" id="UP001583193"/>
    </source>
</evidence>
<comment type="caution">
    <text evidence="4">The sequence shown here is derived from an EMBL/GenBank/DDBJ whole genome shotgun (WGS) entry which is preliminary data.</text>
</comment>
<feature type="region of interest" description="Disordered" evidence="1">
    <location>
        <begin position="104"/>
        <end position="160"/>
    </location>
</feature>
<feature type="signal peptide" evidence="3">
    <location>
        <begin position="1"/>
        <end position="23"/>
    </location>
</feature>
<dbReference type="Proteomes" id="UP001583193">
    <property type="component" value="Unassembled WGS sequence"/>
</dbReference>
<gene>
    <name evidence="4" type="ORF">Plec18167_003281</name>
</gene>
<feature type="compositionally biased region" description="Polar residues" evidence="1">
    <location>
        <begin position="326"/>
        <end position="357"/>
    </location>
</feature>
<keyword evidence="2" id="KW-0472">Membrane</keyword>
<feature type="region of interest" description="Disordered" evidence="1">
    <location>
        <begin position="181"/>
        <end position="257"/>
    </location>
</feature>
<feature type="compositionally biased region" description="Low complexity" evidence="1">
    <location>
        <begin position="226"/>
        <end position="252"/>
    </location>
</feature>
<sequence length="426" mass="46409">MRHRSSTRLTLAVILSYISTAGAVAIFPVDFHSNREVITRDTIQAPSESAGLDRKLLSIQVGCIVGAYVIVVVFILSLLFFVGRRLRRETQTSNYSLEMIMMHPAKEPTPTDPSPSSPLPGKDGFGMSLNSLGRSNRMTQGSADDSVTSIDENVVESDRRRAQEQMEMLYAAVMEHDAQKAAGVSTVEEHHYPAPKSPLRSPRYAGYSNPPTEEPVSQPEERSSKGRSSTRLSRLSNLSIFSSNSRSSGPLSGKLRSPRISLRKLPISSPVGSPAGDASDAYAESQPLTPRIYTPGPPPPPPQSATSSKTPTQTSHMRAPAPAPLNFSSRGATNSSSTLPFRQAFNPPQSAPATKTTILERPMHAGGPRTGVPTPYSPYMPFTPVTPITPSRMVTRKERKRMEKENGLRVLNEDDMVKSDEEIWGV</sequence>